<sequence length="239" mass="25792">MPRGRDRLTHIQETDRAVMAEVMVEVMGVFLAIIGWCLESSSTNSAVWRIHSKADSLIKSSSLYEGLWKSCSSNNMGVQCVTHPTTLGLPAHVQACRALMIIALLLGIASIFLSVLGLKCTKLGSMKDTSKGRLTLTAGLMFILSGLCVLTAVSWYASRIVQEFNDPFYVGTKSELGTGLYLGWAAAVCVIMGGAMLCGSFKRARSPKPASGYRYKSSANQQIYKAGPQTESSSSRAYV</sequence>
<dbReference type="EMBL" id="JABFDY010000012">
    <property type="protein sequence ID" value="KAF7699764.1"/>
    <property type="molecule type" value="Genomic_DNA"/>
</dbReference>
<dbReference type="PRINTS" id="PR01077">
    <property type="entry name" value="CLAUDIN"/>
</dbReference>
<keyword evidence="3 8" id="KW-1003">Cell membrane</keyword>
<name>A0A8T0B0Q6_SILME</name>
<feature type="transmembrane region" description="Helical" evidence="8">
    <location>
        <begin position="139"/>
        <end position="158"/>
    </location>
</feature>
<dbReference type="PANTHER" id="PTHR12002">
    <property type="entry name" value="CLAUDIN"/>
    <property type="match status" value="1"/>
</dbReference>
<organism evidence="9 10">
    <name type="scientific">Silurus meridionalis</name>
    <name type="common">Southern catfish</name>
    <name type="synonym">Silurus soldatovi meridionalis</name>
    <dbReference type="NCBI Taxonomy" id="175797"/>
    <lineage>
        <taxon>Eukaryota</taxon>
        <taxon>Metazoa</taxon>
        <taxon>Chordata</taxon>
        <taxon>Craniata</taxon>
        <taxon>Vertebrata</taxon>
        <taxon>Euteleostomi</taxon>
        <taxon>Actinopterygii</taxon>
        <taxon>Neopterygii</taxon>
        <taxon>Teleostei</taxon>
        <taxon>Ostariophysi</taxon>
        <taxon>Siluriformes</taxon>
        <taxon>Siluridae</taxon>
        <taxon>Silurus</taxon>
    </lineage>
</organism>
<dbReference type="AlphaFoldDB" id="A0A8T0B0Q6"/>
<evidence type="ECO:0000256" key="6">
    <source>
        <dbReference type="ARBA" id="ARBA00022989"/>
    </source>
</evidence>
<keyword evidence="4 8" id="KW-0812">Transmembrane</keyword>
<reference evidence="9" key="1">
    <citation type="submission" date="2020-08" db="EMBL/GenBank/DDBJ databases">
        <title>Chromosome-level assembly of Southern catfish (Silurus meridionalis) provides insights into visual adaptation to the nocturnal and benthic lifestyles.</title>
        <authorList>
            <person name="Zhang Y."/>
            <person name="Wang D."/>
            <person name="Peng Z."/>
        </authorList>
    </citation>
    <scope>NUCLEOTIDE SEQUENCE</scope>
    <source>
        <strain evidence="9">SWU-2019-XX</strain>
        <tissue evidence="9">Muscle</tissue>
    </source>
</reference>
<evidence type="ECO:0000313" key="10">
    <source>
        <dbReference type="Proteomes" id="UP000606274"/>
    </source>
</evidence>
<evidence type="ECO:0000256" key="7">
    <source>
        <dbReference type="ARBA" id="ARBA00023136"/>
    </source>
</evidence>
<dbReference type="InterPro" id="IPR004031">
    <property type="entry name" value="PMP22/EMP/MP20/Claudin"/>
</dbReference>
<dbReference type="GO" id="GO:0005923">
    <property type="term" value="C:bicellular tight junction"/>
    <property type="evidence" value="ECO:0007669"/>
    <property type="project" value="UniProtKB-SubCell"/>
</dbReference>
<proteinExistence type="inferred from homology"/>
<dbReference type="InterPro" id="IPR017974">
    <property type="entry name" value="Claudin_CS"/>
</dbReference>
<feature type="transmembrane region" description="Helical" evidence="8">
    <location>
        <begin position="20"/>
        <end position="38"/>
    </location>
</feature>
<keyword evidence="6 8" id="KW-1133">Transmembrane helix</keyword>
<evidence type="ECO:0000256" key="2">
    <source>
        <dbReference type="ARBA" id="ARBA00022427"/>
    </source>
</evidence>
<dbReference type="GO" id="GO:0005886">
    <property type="term" value="C:plasma membrane"/>
    <property type="evidence" value="ECO:0007669"/>
    <property type="project" value="UniProtKB-SubCell"/>
</dbReference>
<comment type="caution">
    <text evidence="9">The sequence shown here is derived from an EMBL/GenBank/DDBJ whole genome shotgun (WGS) entry which is preliminary data.</text>
</comment>
<comment type="function">
    <text evidence="8">Claudins function as major constituents of the tight junction complexes that regulate the permeability of epithelia.</text>
</comment>
<evidence type="ECO:0000256" key="4">
    <source>
        <dbReference type="ARBA" id="ARBA00022692"/>
    </source>
</evidence>
<evidence type="ECO:0000256" key="1">
    <source>
        <dbReference type="ARBA" id="ARBA00008295"/>
    </source>
</evidence>
<dbReference type="GO" id="GO:0005198">
    <property type="term" value="F:structural molecule activity"/>
    <property type="evidence" value="ECO:0007669"/>
    <property type="project" value="InterPro"/>
</dbReference>
<accession>A0A8T0B0Q6</accession>
<evidence type="ECO:0000256" key="5">
    <source>
        <dbReference type="ARBA" id="ARBA00022949"/>
    </source>
</evidence>
<dbReference type="Pfam" id="PF00822">
    <property type="entry name" value="PMP22_Claudin"/>
    <property type="match status" value="1"/>
</dbReference>
<keyword evidence="5 8" id="KW-0965">Cell junction</keyword>
<comment type="subcellular location">
    <subcellularLocation>
        <location evidence="8">Cell junction</location>
        <location evidence="8">Tight junction</location>
    </subcellularLocation>
    <subcellularLocation>
        <location evidence="8">Cell membrane</location>
        <topology evidence="8">Multi-pass membrane protein</topology>
    </subcellularLocation>
</comment>
<dbReference type="Gene3D" id="1.20.140.150">
    <property type="match status" value="1"/>
</dbReference>
<feature type="transmembrane region" description="Helical" evidence="8">
    <location>
        <begin position="178"/>
        <end position="198"/>
    </location>
</feature>
<keyword evidence="2 8" id="KW-0796">Tight junction</keyword>
<comment type="similarity">
    <text evidence="1 8">Belongs to the claudin family.</text>
</comment>
<keyword evidence="7 8" id="KW-0472">Membrane</keyword>
<protein>
    <recommendedName>
        <fullName evidence="8">Claudin</fullName>
    </recommendedName>
</protein>
<dbReference type="InterPro" id="IPR006187">
    <property type="entry name" value="Claudin"/>
</dbReference>
<evidence type="ECO:0000256" key="3">
    <source>
        <dbReference type="ARBA" id="ARBA00022475"/>
    </source>
</evidence>
<dbReference type="OrthoDB" id="8586036at2759"/>
<evidence type="ECO:0000313" key="9">
    <source>
        <dbReference type="EMBL" id="KAF7699764.1"/>
    </source>
</evidence>
<evidence type="ECO:0000256" key="8">
    <source>
        <dbReference type="RuleBase" id="RU060637"/>
    </source>
</evidence>
<feature type="transmembrane region" description="Helical" evidence="8">
    <location>
        <begin position="98"/>
        <end position="118"/>
    </location>
</feature>
<keyword evidence="10" id="KW-1185">Reference proteome</keyword>
<gene>
    <name evidence="9" type="ORF">HF521_002722</name>
</gene>
<dbReference type="Proteomes" id="UP000606274">
    <property type="component" value="Unassembled WGS sequence"/>
</dbReference>
<dbReference type="PROSITE" id="PS01346">
    <property type="entry name" value="CLAUDIN"/>
    <property type="match status" value="1"/>
</dbReference>